<dbReference type="EMBL" id="BLKM01000839">
    <property type="protein sequence ID" value="GFG38970.1"/>
    <property type="molecule type" value="Genomic_DNA"/>
</dbReference>
<organism evidence="10 11">
    <name type="scientific">Coptotermes formosanus</name>
    <name type="common">Formosan subterranean termite</name>
    <dbReference type="NCBI Taxonomy" id="36987"/>
    <lineage>
        <taxon>Eukaryota</taxon>
        <taxon>Metazoa</taxon>
        <taxon>Ecdysozoa</taxon>
        <taxon>Arthropoda</taxon>
        <taxon>Hexapoda</taxon>
        <taxon>Insecta</taxon>
        <taxon>Pterygota</taxon>
        <taxon>Neoptera</taxon>
        <taxon>Polyneoptera</taxon>
        <taxon>Dictyoptera</taxon>
        <taxon>Blattodea</taxon>
        <taxon>Blattoidea</taxon>
        <taxon>Termitoidae</taxon>
        <taxon>Rhinotermitidae</taxon>
        <taxon>Coptotermes</taxon>
    </lineage>
</organism>
<evidence type="ECO:0000256" key="6">
    <source>
        <dbReference type="ARBA" id="ARBA00023034"/>
    </source>
</evidence>
<feature type="region of interest" description="Disordered" evidence="9">
    <location>
        <begin position="359"/>
        <end position="382"/>
    </location>
</feature>
<protein>
    <recommendedName>
        <fullName evidence="3">Conserved oligomeric Golgi complex subunit 8</fullName>
    </recommendedName>
    <alternativeName>
        <fullName evidence="8">Component of oligomeric Golgi complex 8</fullName>
    </alternativeName>
</protein>
<evidence type="ECO:0000313" key="11">
    <source>
        <dbReference type="Proteomes" id="UP000502823"/>
    </source>
</evidence>
<evidence type="ECO:0000256" key="2">
    <source>
        <dbReference type="ARBA" id="ARBA00006419"/>
    </source>
</evidence>
<evidence type="ECO:0000256" key="5">
    <source>
        <dbReference type="ARBA" id="ARBA00022927"/>
    </source>
</evidence>
<dbReference type="OrthoDB" id="1661054at2759"/>
<feature type="region of interest" description="Disordered" evidence="9">
    <location>
        <begin position="535"/>
        <end position="588"/>
    </location>
</feature>
<gene>
    <name evidence="10" type="ORF">Cfor_12575</name>
</gene>
<name>A0A6L2Q4U4_COPFO</name>
<dbReference type="InterPro" id="IPR016632">
    <property type="entry name" value="COG8_Metazoal_Plant"/>
</dbReference>
<keyword evidence="7" id="KW-0472">Membrane</keyword>
<reference evidence="11" key="1">
    <citation type="submission" date="2020-01" db="EMBL/GenBank/DDBJ databases">
        <title>Draft genome sequence of the Termite Coptotermes fromosanus.</title>
        <authorList>
            <person name="Itakura S."/>
            <person name="Yosikawa Y."/>
            <person name="Umezawa K."/>
        </authorList>
    </citation>
    <scope>NUCLEOTIDE SEQUENCE [LARGE SCALE GENOMIC DNA]</scope>
</reference>
<dbReference type="PIRSF" id="PIRSF015415">
    <property type="entry name" value="COG8"/>
    <property type="match status" value="1"/>
</dbReference>
<dbReference type="InParanoid" id="A0A6L2Q4U4"/>
<dbReference type="Pfam" id="PF04124">
    <property type="entry name" value="Dor1"/>
    <property type="match status" value="1"/>
</dbReference>
<dbReference type="SUPFAM" id="SSF74788">
    <property type="entry name" value="Cullin repeat-like"/>
    <property type="match status" value="1"/>
</dbReference>
<evidence type="ECO:0000256" key="7">
    <source>
        <dbReference type="ARBA" id="ARBA00023136"/>
    </source>
</evidence>
<keyword evidence="5" id="KW-0653">Protein transport</keyword>
<evidence type="ECO:0000256" key="1">
    <source>
        <dbReference type="ARBA" id="ARBA00004395"/>
    </source>
</evidence>
<dbReference type="GO" id="GO:0000139">
    <property type="term" value="C:Golgi membrane"/>
    <property type="evidence" value="ECO:0007669"/>
    <property type="project" value="UniProtKB-SubCell"/>
</dbReference>
<keyword evidence="6" id="KW-0333">Golgi apparatus</keyword>
<comment type="similarity">
    <text evidence="2">Belongs to the COG8 family.</text>
</comment>
<proteinExistence type="inferred from homology"/>
<evidence type="ECO:0000256" key="3">
    <source>
        <dbReference type="ARBA" id="ARBA00020983"/>
    </source>
</evidence>
<dbReference type="Proteomes" id="UP000502823">
    <property type="component" value="Unassembled WGS sequence"/>
</dbReference>
<dbReference type="GO" id="GO:0006891">
    <property type="term" value="P:intra-Golgi vesicle-mediated transport"/>
    <property type="evidence" value="ECO:0007669"/>
    <property type="project" value="TreeGrafter"/>
</dbReference>
<dbReference type="FunCoup" id="A0A6L2Q4U4">
    <property type="interactions" value="1461"/>
</dbReference>
<feature type="compositionally biased region" description="Basic and acidic residues" evidence="9">
    <location>
        <begin position="536"/>
        <end position="545"/>
    </location>
</feature>
<dbReference type="GO" id="GO:0015031">
    <property type="term" value="P:protein transport"/>
    <property type="evidence" value="ECO:0007669"/>
    <property type="project" value="UniProtKB-KW"/>
</dbReference>
<evidence type="ECO:0000313" key="10">
    <source>
        <dbReference type="EMBL" id="GFG38970.1"/>
    </source>
</evidence>
<dbReference type="AlphaFoldDB" id="A0A6L2Q4U4"/>
<evidence type="ECO:0000256" key="4">
    <source>
        <dbReference type="ARBA" id="ARBA00022448"/>
    </source>
</evidence>
<dbReference type="InterPro" id="IPR016159">
    <property type="entry name" value="Cullin_repeat-like_dom_sf"/>
</dbReference>
<dbReference type="PANTHER" id="PTHR21311:SF0">
    <property type="entry name" value="CONSERVED OLIGOMERIC GOLGI COMPLEX SUBUNIT 8"/>
    <property type="match status" value="1"/>
</dbReference>
<comment type="subcellular location">
    <subcellularLocation>
        <location evidence="1">Golgi apparatus membrane</location>
        <topology evidence="1">Peripheral membrane protein</topology>
    </subcellularLocation>
</comment>
<accession>A0A6L2Q4U4</accession>
<evidence type="ECO:0000256" key="8">
    <source>
        <dbReference type="ARBA" id="ARBA00031347"/>
    </source>
</evidence>
<feature type="non-terminal residue" evidence="10">
    <location>
        <position position="1"/>
    </location>
</feature>
<dbReference type="GO" id="GO:0017119">
    <property type="term" value="C:Golgi transport complex"/>
    <property type="evidence" value="ECO:0007669"/>
    <property type="project" value="InterPro"/>
</dbReference>
<dbReference type="InterPro" id="IPR007255">
    <property type="entry name" value="COG8"/>
</dbReference>
<keyword evidence="11" id="KW-1185">Reference proteome</keyword>
<keyword evidence="4" id="KW-0813">Transport</keyword>
<evidence type="ECO:0000256" key="9">
    <source>
        <dbReference type="SAM" id="MobiDB-lite"/>
    </source>
</evidence>
<comment type="caution">
    <text evidence="10">The sequence shown here is derived from an EMBL/GenBank/DDBJ whole genome shotgun (WGS) entry which is preliminary data.</text>
</comment>
<dbReference type="PANTHER" id="PTHR21311">
    <property type="entry name" value="CONSERVED OLIGOMERIC GOLGI COMPLEX COMPONENT 8"/>
    <property type="match status" value="1"/>
</dbReference>
<sequence>NWKENPDFSLYLSKLGSFGVEQLSKEPDRLNEEKSAVLEQTQELAYTNYKTFIQTAECSREIFRQFNNTEQKLDSLLTKLPQFAQQCQDFSKASSDINTHRRLNSLTLTRNAQLLEILELPQLMDTCIRNGNYEEALELAAYVRRLGKKHGQIPIIASIVKDVEVAWLSMLHQLLAQLRTDLQLPKCLQIVGYLRRMELFSEAELRLKFLQTRDTWLQNLLSAIPKEDGNHHLSKTIELSRIHLFNIVTQYRAIFSDDDPILPLAKDQNINESAIFYSWINEKVIQFLTTLEQDLNRGVGSSLDSIIGQCMYFGLSFSRVGADFRGLLAPIFIGTVSRNFEHAVRKASKKFEQDMENFTLPKFPQPSPPKSVPSSQSSKQEHPPQCLLEFHPLADYCNGLLSAFNELRLCAPIALAQTATNHLTESLGAFVKCILAFYRQEQQALTQAEKDNFTRFCACFAGQLLPYIQKCLHAVFPPTAIASHLGVTLQHLQKEGLTYIDQTAILDPISHLLPVKVDPLPLPITSPHGISVFKQDSVESDKTAEPTETEPAPDIQMDRTPTAASVGLSNMEGTAHLQLEEEPKPDHF</sequence>
<feature type="compositionally biased region" description="Basic and acidic residues" evidence="9">
    <location>
        <begin position="578"/>
        <end position="588"/>
    </location>
</feature>